<evidence type="ECO:0000313" key="1">
    <source>
        <dbReference type="EMBL" id="MDA0167082.1"/>
    </source>
</evidence>
<keyword evidence="2" id="KW-1185">Reference proteome</keyword>
<proteinExistence type="predicted"/>
<sequence length="477" mass="53135">MATPAQPAVNEKLKPAMLSVYYHALGDQLQTRGSAAALVRPEVEPMPLDEALDCLARDAIRRDDWSRVREALWALIRSVSPPRGEDDCKEKMILERYGTELPAFVADHRLFNLGQFDSDRMSCRRDARLFSAALVAYPQQLSAPIGLYNQEVATKSSKFESATRNTSVLGKGVSAADFLAQIDGLPSVPPEIKDGRRTPVPNTREAVSQALNRLEDEVGVTIDGYIAAFADTVMFMDLWRETNHWDPSQPVTIFPSFSVTTQDAATLTTSVTATALVTPAEFLCITRAIDPRRWQKLSDQFHRVRFVMDEFATQAEEIETPIGEGLRARTRPYLVEEKVGVASDVVGAEVGYFHNVLQIDTFDVQVGAAPENCFADLEFSLYRSLDSKVLWDVRPGGLLIDSGWTKVRHVSDNTWRLTANKTLRFADRTPRTGWDGPLDFGQMLNYLAPAALTAWLNNDLYSSEAEEVHGTHDTGDY</sequence>
<dbReference type="AlphaFoldDB" id="A0A9X3N2G6"/>
<organism evidence="1 2">
    <name type="scientific">Solirubrobacter ginsenosidimutans</name>
    <dbReference type="NCBI Taxonomy" id="490573"/>
    <lineage>
        <taxon>Bacteria</taxon>
        <taxon>Bacillati</taxon>
        <taxon>Actinomycetota</taxon>
        <taxon>Thermoleophilia</taxon>
        <taxon>Solirubrobacterales</taxon>
        <taxon>Solirubrobacteraceae</taxon>
        <taxon>Solirubrobacter</taxon>
    </lineage>
</organism>
<evidence type="ECO:0000313" key="2">
    <source>
        <dbReference type="Proteomes" id="UP001149140"/>
    </source>
</evidence>
<accession>A0A9X3N2G6</accession>
<comment type="caution">
    <text evidence="1">The sequence shown here is derived from an EMBL/GenBank/DDBJ whole genome shotgun (WGS) entry which is preliminary data.</text>
</comment>
<name>A0A9X3N2G6_9ACTN</name>
<dbReference type="EMBL" id="JAPDOD010000087">
    <property type="protein sequence ID" value="MDA0167082.1"/>
    <property type="molecule type" value="Genomic_DNA"/>
</dbReference>
<dbReference type="RefSeq" id="WP_270046334.1">
    <property type="nucleotide sequence ID" value="NZ_JAPDOD010000087.1"/>
</dbReference>
<protein>
    <submittedName>
        <fullName evidence="1">Uncharacterized protein</fullName>
    </submittedName>
</protein>
<gene>
    <name evidence="1" type="ORF">OM076_42875</name>
</gene>
<dbReference type="Proteomes" id="UP001149140">
    <property type="component" value="Unassembled WGS sequence"/>
</dbReference>
<reference evidence="1" key="1">
    <citation type="submission" date="2022-10" db="EMBL/GenBank/DDBJ databases">
        <title>The WGS of Solirubrobacter ginsenosidimutans DSM 21036.</title>
        <authorList>
            <person name="Jiang Z."/>
        </authorList>
    </citation>
    <scope>NUCLEOTIDE SEQUENCE</scope>
    <source>
        <strain evidence="1">DSM 21036</strain>
    </source>
</reference>